<dbReference type="Proteomes" id="UP001189429">
    <property type="component" value="Unassembled WGS sequence"/>
</dbReference>
<reference evidence="2" key="1">
    <citation type="submission" date="2023-10" db="EMBL/GenBank/DDBJ databases">
        <authorList>
            <person name="Chen Y."/>
            <person name="Shah S."/>
            <person name="Dougan E. K."/>
            <person name="Thang M."/>
            <person name="Chan C."/>
        </authorList>
    </citation>
    <scope>NUCLEOTIDE SEQUENCE [LARGE SCALE GENOMIC DNA]</scope>
</reference>
<protein>
    <submittedName>
        <fullName evidence="2">Uncharacterized protein</fullName>
    </submittedName>
</protein>
<evidence type="ECO:0000256" key="1">
    <source>
        <dbReference type="SAM" id="MobiDB-lite"/>
    </source>
</evidence>
<keyword evidence="3" id="KW-1185">Reference proteome</keyword>
<organism evidence="2 3">
    <name type="scientific">Prorocentrum cordatum</name>
    <dbReference type="NCBI Taxonomy" id="2364126"/>
    <lineage>
        <taxon>Eukaryota</taxon>
        <taxon>Sar</taxon>
        <taxon>Alveolata</taxon>
        <taxon>Dinophyceae</taxon>
        <taxon>Prorocentrales</taxon>
        <taxon>Prorocentraceae</taxon>
        <taxon>Prorocentrum</taxon>
    </lineage>
</organism>
<gene>
    <name evidence="2" type="ORF">PCOR1329_LOCUS31555</name>
</gene>
<comment type="caution">
    <text evidence="2">The sequence shown here is derived from an EMBL/GenBank/DDBJ whole genome shotgun (WGS) entry which is preliminary data.</text>
</comment>
<dbReference type="EMBL" id="CAUYUJ010012481">
    <property type="protein sequence ID" value="CAK0834026.1"/>
    <property type="molecule type" value="Genomic_DNA"/>
</dbReference>
<sequence>MAHGCLGPFFGKFHNELEDDEYADDDRPGAARQERSAEEAKSRRSFFSRTPIAPRSLGAGESARTGDFALKRHIKESSECRTSGRRKAPKAALEAATRRSRRWNACAWSTSPNGSCRSL</sequence>
<name>A0ABN9SQ62_9DINO</name>
<evidence type="ECO:0000313" key="2">
    <source>
        <dbReference type="EMBL" id="CAK0834026.1"/>
    </source>
</evidence>
<feature type="compositionally biased region" description="Basic and acidic residues" evidence="1">
    <location>
        <begin position="25"/>
        <end position="42"/>
    </location>
</feature>
<accession>A0ABN9SQ62</accession>
<proteinExistence type="predicted"/>
<feature type="region of interest" description="Disordered" evidence="1">
    <location>
        <begin position="20"/>
        <end position="66"/>
    </location>
</feature>
<evidence type="ECO:0000313" key="3">
    <source>
        <dbReference type="Proteomes" id="UP001189429"/>
    </source>
</evidence>